<feature type="region of interest" description="Disordered" evidence="3">
    <location>
        <begin position="576"/>
        <end position="598"/>
    </location>
</feature>
<evidence type="ECO:0008006" key="8">
    <source>
        <dbReference type="Google" id="ProtNLM"/>
    </source>
</evidence>
<evidence type="ECO:0000313" key="6">
    <source>
        <dbReference type="EMBL" id="KAB2580260.1"/>
    </source>
</evidence>
<evidence type="ECO:0000256" key="3">
    <source>
        <dbReference type="SAM" id="MobiDB-lite"/>
    </source>
</evidence>
<keyword evidence="4" id="KW-0812">Transmembrane</keyword>
<gene>
    <name evidence="6" type="ORF">DBV05_g1305</name>
</gene>
<name>A0A5N5DRK3_9PEZI</name>
<dbReference type="Proteomes" id="UP000325902">
    <property type="component" value="Unassembled WGS sequence"/>
</dbReference>
<keyword evidence="5" id="KW-0732">Signal</keyword>
<keyword evidence="4" id="KW-0472">Membrane</keyword>
<comment type="caution">
    <text evidence="6">The sequence shown here is derived from an EMBL/GenBank/DDBJ whole genome shotgun (WGS) entry which is preliminary data.</text>
</comment>
<sequence>MFPSIDRKLASWSLLVATALHNGLTVHAQKEAPSASDFLRRSQHGSVVVGDFLYIDGGQLSQNISGELDTIVPRVQNATLSIDLRSSWTNDSVEMTTIDRGDTPILTFPSLWASESSSSFYLWDGMRAPGNAVPNLGVWKFTADDSGSGEWSKVGQSDLATFNSLTRPVGGYSAVLSEEVAFYAGGFTSSSTDPAVDTDSEVPVPGIVSYNFSSGAWTNGSAAGFTTYGTQMWGKAAAVPFGDPGGLLIFLGGESGSRTALSNAAGQLDLDTVAVYDPAADNGTWYSQVATGDVPSTRDGFCLVGAQDVSAAGTNGSYELFLYGGWNAGDGGATYNDTYVLSLPAFRWFRGPDATAARLNHGCHAVGKGRRQFVSVGGADNNVETAERWTDPDPWKQGLGVFDMTEMRWTASYDADAAAYEVPNVVREWYQGGDSEPEWSSDTVKTLFANVTRTTASSSSPSNSSTVSSSSSSDSTNHTGAIVGGVVGGLCGLALIGLAFFLLHRRRNHKQQTTAAAKNEEEAGYYLHELPSGQERMELPVQEVKEMEGDHGVQKFGAVKKDQQPVEMEGTLREVAELGGDGVEGGKEDGGERGPEWR</sequence>
<evidence type="ECO:0000313" key="7">
    <source>
        <dbReference type="Proteomes" id="UP000325902"/>
    </source>
</evidence>
<keyword evidence="4" id="KW-1133">Transmembrane helix</keyword>
<reference evidence="6 7" key="1">
    <citation type="journal article" date="2019" name="Sci. Rep.">
        <title>A multi-omics analysis of the grapevine pathogen Lasiodiplodia theobromae reveals that temperature affects the expression of virulence- and pathogenicity-related genes.</title>
        <authorList>
            <person name="Felix C."/>
            <person name="Meneses R."/>
            <person name="Goncalves M.F.M."/>
            <person name="Tilleman L."/>
            <person name="Duarte A.S."/>
            <person name="Jorrin-Novo J.V."/>
            <person name="Van de Peer Y."/>
            <person name="Deforce D."/>
            <person name="Van Nieuwerburgh F."/>
            <person name="Esteves A.C."/>
            <person name="Alves A."/>
        </authorList>
    </citation>
    <scope>NUCLEOTIDE SEQUENCE [LARGE SCALE GENOMIC DNA]</scope>
    <source>
        <strain evidence="6 7">LA-SOL3</strain>
    </source>
</reference>
<accession>A0A5N5DRK3</accession>
<feature type="region of interest" description="Disordered" evidence="3">
    <location>
        <begin position="547"/>
        <end position="566"/>
    </location>
</feature>
<dbReference type="OrthoDB" id="10251809at2759"/>
<dbReference type="Gene3D" id="2.120.10.80">
    <property type="entry name" value="Kelch-type beta propeller"/>
    <property type="match status" value="1"/>
</dbReference>
<proteinExistence type="predicted"/>
<feature type="compositionally biased region" description="Basic and acidic residues" evidence="3">
    <location>
        <begin position="584"/>
        <end position="598"/>
    </location>
</feature>
<evidence type="ECO:0000256" key="2">
    <source>
        <dbReference type="ARBA" id="ARBA00023004"/>
    </source>
</evidence>
<dbReference type="InterPro" id="IPR015915">
    <property type="entry name" value="Kelch-typ_b-propeller"/>
</dbReference>
<feature type="transmembrane region" description="Helical" evidence="4">
    <location>
        <begin position="481"/>
        <end position="503"/>
    </location>
</feature>
<dbReference type="GO" id="GO:0019760">
    <property type="term" value="P:glucosinolate metabolic process"/>
    <property type="evidence" value="ECO:0007669"/>
    <property type="project" value="UniProtKB-ARBA"/>
</dbReference>
<dbReference type="SUPFAM" id="SSF117281">
    <property type="entry name" value="Kelch motif"/>
    <property type="match status" value="1"/>
</dbReference>
<evidence type="ECO:0000256" key="1">
    <source>
        <dbReference type="ARBA" id="ARBA00022737"/>
    </source>
</evidence>
<evidence type="ECO:0000256" key="4">
    <source>
        <dbReference type="SAM" id="Phobius"/>
    </source>
</evidence>
<keyword evidence="7" id="KW-1185">Reference proteome</keyword>
<protein>
    <recommendedName>
        <fullName evidence="8">Kelch repeat-containing protein</fullName>
    </recommendedName>
</protein>
<feature type="chain" id="PRO_5024885122" description="Kelch repeat-containing protein" evidence="5">
    <location>
        <begin position="29"/>
        <end position="598"/>
    </location>
</feature>
<dbReference type="PANTHER" id="PTHR47435">
    <property type="entry name" value="KELCH REPEAT PROTEIN (AFU_ORTHOLOGUE AFUA_5G12780)"/>
    <property type="match status" value="1"/>
</dbReference>
<dbReference type="PANTHER" id="PTHR47435:SF4">
    <property type="entry name" value="KELCH REPEAT PROTEIN (AFU_ORTHOLOGUE AFUA_5G12780)"/>
    <property type="match status" value="1"/>
</dbReference>
<organism evidence="6 7">
    <name type="scientific">Lasiodiplodia theobromae</name>
    <dbReference type="NCBI Taxonomy" id="45133"/>
    <lineage>
        <taxon>Eukaryota</taxon>
        <taxon>Fungi</taxon>
        <taxon>Dikarya</taxon>
        <taxon>Ascomycota</taxon>
        <taxon>Pezizomycotina</taxon>
        <taxon>Dothideomycetes</taxon>
        <taxon>Dothideomycetes incertae sedis</taxon>
        <taxon>Botryosphaeriales</taxon>
        <taxon>Botryosphaeriaceae</taxon>
        <taxon>Lasiodiplodia</taxon>
    </lineage>
</organism>
<dbReference type="EMBL" id="VCHE01000004">
    <property type="protein sequence ID" value="KAB2580260.1"/>
    <property type="molecule type" value="Genomic_DNA"/>
</dbReference>
<evidence type="ECO:0000256" key="5">
    <source>
        <dbReference type="SAM" id="SignalP"/>
    </source>
</evidence>
<keyword evidence="1" id="KW-0677">Repeat</keyword>
<keyword evidence="2" id="KW-0408">Iron</keyword>
<feature type="signal peptide" evidence="5">
    <location>
        <begin position="1"/>
        <end position="28"/>
    </location>
</feature>
<dbReference type="Gene3D" id="1.20.5.510">
    <property type="entry name" value="Single helix bin"/>
    <property type="match status" value="1"/>
</dbReference>
<dbReference type="AlphaFoldDB" id="A0A5N5DRK3"/>
<feature type="region of interest" description="Disordered" evidence="3">
    <location>
        <begin position="453"/>
        <end position="476"/>
    </location>
</feature>